<accession>A0A381Y5S8</accession>
<evidence type="ECO:0000313" key="1">
    <source>
        <dbReference type="EMBL" id="SVA72378.1"/>
    </source>
</evidence>
<sequence>MFYRINSLYLTQDTLDHSNDCITQYNHFYGLVEKLYPNKPNMQKINLALQMIRICKNKKLMDLYLAEYEADKVHIKKKKKTICMRIKKIFSFK</sequence>
<organism evidence="1">
    <name type="scientific">marine metagenome</name>
    <dbReference type="NCBI Taxonomy" id="408172"/>
    <lineage>
        <taxon>unclassified sequences</taxon>
        <taxon>metagenomes</taxon>
        <taxon>ecological metagenomes</taxon>
    </lineage>
</organism>
<proteinExistence type="predicted"/>
<name>A0A381Y5S8_9ZZZZ</name>
<reference evidence="1" key="1">
    <citation type="submission" date="2018-05" db="EMBL/GenBank/DDBJ databases">
        <authorList>
            <person name="Lanie J.A."/>
            <person name="Ng W.-L."/>
            <person name="Kazmierczak K.M."/>
            <person name="Andrzejewski T.M."/>
            <person name="Davidsen T.M."/>
            <person name="Wayne K.J."/>
            <person name="Tettelin H."/>
            <person name="Glass J.I."/>
            <person name="Rusch D."/>
            <person name="Podicherti R."/>
            <person name="Tsui H.-C.T."/>
            <person name="Winkler M.E."/>
        </authorList>
    </citation>
    <scope>NUCLEOTIDE SEQUENCE</scope>
</reference>
<dbReference type="AlphaFoldDB" id="A0A381Y5S8"/>
<dbReference type="EMBL" id="UINC01017454">
    <property type="protein sequence ID" value="SVA72378.1"/>
    <property type="molecule type" value="Genomic_DNA"/>
</dbReference>
<protein>
    <submittedName>
        <fullName evidence="1">Uncharacterized protein</fullName>
    </submittedName>
</protein>
<gene>
    <name evidence="1" type="ORF">METZ01_LOCUS125232</name>
</gene>